<proteinExistence type="predicted"/>
<dbReference type="SUPFAM" id="SSF51735">
    <property type="entry name" value="NAD(P)-binding Rossmann-fold domains"/>
    <property type="match status" value="1"/>
</dbReference>
<dbReference type="InterPro" id="IPR001509">
    <property type="entry name" value="Epimerase_deHydtase"/>
</dbReference>
<organism evidence="2 3">
    <name type="scientific">Actinotalea fermentans</name>
    <dbReference type="NCBI Taxonomy" id="43671"/>
    <lineage>
        <taxon>Bacteria</taxon>
        <taxon>Bacillati</taxon>
        <taxon>Actinomycetota</taxon>
        <taxon>Actinomycetes</taxon>
        <taxon>Micrococcales</taxon>
        <taxon>Cellulomonadaceae</taxon>
        <taxon>Actinotalea</taxon>
    </lineage>
</organism>
<dbReference type="PANTHER" id="PTHR48079:SF6">
    <property type="entry name" value="NAD(P)-BINDING DOMAIN-CONTAINING PROTEIN-RELATED"/>
    <property type="match status" value="1"/>
</dbReference>
<dbReference type="Proteomes" id="UP000321484">
    <property type="component" value="Unassembled WGS sequence"/>
</dbReference>
<dbReference type="InterPro" id="IPR051783">
    <property type="entry name" value="NAD(P)-dependent_oxidoreduct"/>
</dbReference>
<keyword evidence="3" id="KW-1185">Reference proteome</keyword>
<accession>A0A511Z0N1</accession>
<dbReference type="GO" id="GO:0005737">
    <property type="term" value="C:cytoplasm"/>
    <property type="evidence" value="ECO:0007669"/>
    <property type="project" value="TreeGrafter"/>
</dbReference>
<dbReference type="Gene3D" id="3.40.50.720">
    <property type="entry name" value="NAD(P)-binding Rossmann-like Domain"/>
    <property type="match status" value="1"/>
</dbReference>
<dbReference type="Pfam" id="PF01370">
    <property type="entry name" value="Epimerase"/>
    <property type="match status" value="1"/>
</dbReference>
<sequence length="326" mass="33814">MRIVVLGGTGFLSTWVVRAALARGHEVAAVSRGRRGDPPPGARAVVADRDDAASLARAVASLPGLPDAVVDVCGYTVAGARAAGEVLGRVPRYVYVSSISAYAGWPPGPVPDESAPIFPPTADLADYGPMKAESERVLTAATDGRALLARAGLIVGPGDRTRRLTAWLHRCATQPQVVVPGDADVPVAVVDARDLAEWLVRGAEEGWAGPVNATGPAGMTTFTGLLDACRAAVAATEGSAGVPLPLPDARLLEAGVQPWADLPLWLPRETALTAWAVGTARARELGLASRPVADIVRDTWDWVRALPAGELAHELPASVSALTIRP</sequence>
<evidence type="ECO:0000313" key="3">
    <source>
        <dbReference type="Proteomes" id="UP000321484"/>
    </source>
</evidence>
<dbReference type="EMBL" id="BJYK01000009">
    <property type="protein sequence ID" value="GEN80993.1"/>
    <property type="molecule type" value="Genomic_DNA"/>
</dbReference>
<dbReference type="InterPro" id="IPR036291">
    <property type="entry name" value="NAD(P)-bd_dom_sf"/>
</dbReference>
<gene>
    <name evidence="2" type="ORF">AFE02nite_27270</name>
</gene>
<name>A0A511Z0N1_9CELL</name>
<dbReference type="GO" id="GO:0004029">
    <property type="term" value="F:aldehyde dehydrogenase (NAD+) activity"/>
    <property type="evidence" value="ECO:0007669"/>
    <property type="project" value="TreeGrafter"/>
</dbReference>
<protein>
    <submittedName>
        <fullName evidence="2">Reductase</fullName>
    </submittedName>
</protein>
<evidence type="ECO:0000313" key="2">
    <source>
        <dbReference type="EMBL" id="GEN80993.1"/>
    </source>
</evidence>
<dbReference type="RefSeq" id="WP_186814562.1">
    <property type="nucleotide sequence ID" value="NZ_BJYK01000009.1"/>
</dbReference>
<feature type="domain" description="NAD-dependent epimerase/dehydratase" evidence="1">
    <location>
        <begin position="3"/>
        <end position="205"/>
    </location>
</feature>
<evidence type="ECO:0000259" key="1">
    <source>
        <dbReference type="Pfam" id="PF01370"/>
    </source>
</evidence>
<comment type="caution">
    <text evidence="2">The sequence shown here is derived from an EMBL/GenBank/DDBJ whole genome shotgun (WGS) entry which is preliminary data.</text>
</comment>
<dbReference type="PANTHER" id="PTHR48079">
    <property type="entry name" value="PROTEIN YEEZ"/>
    <property type="match status" value="1"/>
</dbReference>
<dbReference type="AlphaFoldDB" id="A0A511Z0N1"/>
<reference evidence="2 3" key="1">
    <citation type="submission" date="2019-07" db="EMBL/GenBank/DDBJ databases">
        <title>Whole genome shotgun sequence of Actinotalea fermentans NBRC 105374.</title>
        <authorList>
            <person name="Hosoyama A."/>
            <person name="Uohara A."/>
            <person name="Ohji S."/>
            <person name="Ichikawa N."/>
        </authorList>
    </citation>
    <scope>NUCLEOTIDE SEQUENCE [LARGE SCALE GENOMIC DNA]</scope>
    <source>
        <strain evidence="2 3">NBRC 105374</strain>
    </source>
</reference>